<comment type="caution">
    <text evidence="2">The sequence shown here is derived from an EMBL/GenBank/DDBJ whole genome shotgun (WGS) entry which is preliminary data.</text>
</comment>
<sequence length="121" mass="13554">MPHLIVHSGPSRDSRTPYDDRQIAFQQPVAMSIHASLRPARIWVAQALDKRRSSKLLCLPNSSASEVGDQQRENLETETETKAASCWVNCRPKITPQVYRLRKSQSSEQLGCKHNNAGKAS</sequence>
<gene>
    <name evidence="2" type="ORF">PXEA_LOCUS24693</name>
</gene>
<feature type="region of interest" description="Disordered" evidence="1">
    <location>
        <begin position="102"/>
        <end position="121"/>
    </location>
</feature>
<evidence type="ECO:0000313" key="3">
    <source>
        <dbReference type="Proteomes" id="UP000784294"/>
    </source>
</evidence>
<dbReference type="AlphaFoldDB" id="A0A3S5FFE4"/>
<evidence type="ECO:0000313" key="2">
    <source>
        <dbReference type="EMBL" id="VEL31253.1"/>
    </source>
</evidence>
<accession>A0A3S5FFE4</accession>
<protein>
    <submittedName>
        <fullName evidence="2">Uncharacterized protein</fullName>
    </submittedName>
</protein>
<proteinExistence type="predicted"/>
<reference evidence="2" key="1">
    <citation type="submission" date="2018-11" db="EMBL/GenBank/DDBJ databases">
        <authorList>
            <consortium name="Pathogen Informatics"/>
        </authorList>
    </citation>
    <scope>NUCLEOTIDE SEQUENCE</scope>
</reference>
<dbReference type="EMBL" id="CAAALY010120310">
    <property type="protein sequence ID" value="VEL31253.1"/>
    <property type="molecule type" value="Genomic_DNA"/>
</dbReference>
<organism evidence="2 3">
    <name type="scientific">Protopolystoma xenopodis</name>
    <dbReference type="NCBI Taxonomy" id="117903"/>
    <lineage>
        <taxon>Eukaryota</taxon>
        <taxon>Metazoa</taxon>
        <taxon>Spiralia</taxon>
        <taxon>Lophotrochozoa</taxon>
        <taxon>Platyhelminthes</taxon>
        <taxon>Monogenea</taxon>
        <taxon>Polyopisthocotylea</taxon>
        <taxon>Polystomatidea</taxon>
        <taxon>Polystomatidae</taxon>
        <taxon>Protopolystoma</taxon>
    </lineage>
</organism>
<name>A0A3S5FFE4_9PLAT</name>
<evidence type="ECO:0000256" key="1">
    <source>
        <dbReference type="SAM" id="MobiDB-lite"/>
    </source>
</evidence>
<dbReference type="Proteomes" id="UP000784294">
    <property type="component" value="Unassembled WGS sequence"/>
</dbReference>
<keyword evidence="3" id="KW-1185">Reference proteome</keyword>